<dbReference type="RefSeq" id="WP_153401793.1">
    <property type="nucleotide sequence ID" value="NZ_ML762425.1"/>
</dbReference>
<comment type="caution">
    <text evidence="3">The sequence shown here is derived from an EMBL/GenBank/DDBJ whole genome shotgun (WGS) entry which is preliminary data.</text>
</comment>
<evidence type="ECO:0000313" key="3">
    <source>
        <dbReference type="EMBL" id="KAB8138522.1"/>
    </source>
</evidence>
<gene>
    <name evidence="3" type="ORF">F9U64_04420</name>
</gene>
<evidence type="ECO:0000313" key="4">
    <source>
        <dbReference type="Proteomes" id="UP000480246"/>
    </source>
</evidence>
<keyword evidence="4" id="KW-1185">Reference proteome</keyword>
<feature type="domain" description="BD-FAE-like" evidence="2">
    <location>
        <begin position="30"/>
        <end position="215"/>
    </location>
</feature>
<accession>A0A7C8GUL1</accession>
<dbReference type="AlphaFoldDB" id="A0A7C8GUL1"/>
<evidence type="ECO:0000256" key="1">
    <source>
        <dbReference type="ARBA" id="ARBA00022801"/>
    </source>
</evidence>
<reference evidence="3 4" key="1">
    <citation type="submission" date="2019-10" db="EMBL/GenBank/DDBJ databases">
        <title>Gracilibacillus sp. nov. isolated from rice seeds.</title>
        <authorList>
            <person name="He S."/>
        </authorList>
    </citation>
    <scope>NUCLEOTIDE SEQUENCE [LARGE SCALE GENOMIC DNA]</scope>
    <source>
        <strain evidence="3 4">TD8</strain>
    </source>
</reference>
<organism evidence="3 4">
    <name type="scientific">Gracilibacillus oryzae</name>
    <dbReference type="NCBI Taxonomy" id="1672701"/>
    <lineage>
        <taxon>Bacteria</taxon>
        <taxon>Bacillati</taxon>
        <taxon>Bacillota</taxon>
        <taxon>Bacilli</taxon>
        <taxon>Bacillales</taxon>
        <taxon>Bacillaceae</taxon>
        <taxon>Gracilibacillus</taxon>
    </lineage>
</organism>
<dbReference type="Gene3D" id="3.40.50.1820">
    <property type="entry name" value="alpha/beta hydrolase"/>
    <property type="match status" value="1"/>
</dbReference>
<dbReference type="OrthoDB" id="9794725at2"/>
<name>A0A7C8GUL1_9BACI</name>
<dbReference type="PANTHER" id="PTHR48081">
    <property type="entry name" value="AB HYDROLASE SUPERFAMILY PROTEIN C4A8.06C"/>
    <property type="match status" value="1"/>
</dbReference>
<dbReference type="EMBL" id="WEID01000016">
    <property type="protein sequence ID" value="KAB8138522.1"/>
    <property type="molecule type" value="Genomic_DNA"/>
</dbReference>
<dbReference type="GO" id="GO:0016787">
    <property type="term" value="F:hydrolase activity"/>
    <property type="evidence" value="ECO:0007669"/>
    <property type="project" value="UniProtKB-KW"/>
</dbReference>
<dbReference type="InterPro" id="IPR029058">
    <property type="entry name" value="AB_hydrolase_fold"/>
</dbReference>
<evidence type="ECO:0000259" key="2">
    <source>
        <dbReference type="Pfam" id="PF20434"/>
    </source>
</evidence>
<dbReference type="InterPro" id="IPR050300">
    <property type="entry name" value="GDXG_lipolytic_enzyme"/>
</dbReference>
<dbReference type="Pfam" id="PF20434">
    <property type="entry name" value="BD-FAE"/>
    <property type="match status" value="1"/>
</dbReference>
<dbReference type="Proteomes" id="UP000480246">
    <property type="component" value="Unassembled WGS sequence"/>
</dbReference>
<proteinExistence type="predicted"/>
<protein>
    <submittedName>
        <fullName evidence="3">Alpha/beta hydrolase</fullName>
    </submittedName>
</protein>
<sequence>MKILDKNQIDWQNDSLHDECPSLTPYLLNDNKEAPFIIVIPGGGYSHRAYHEGEPVAEWLNENGYHAAVLRYRVAPIQDQETINNGQMAVRAVRYYAKEWGIVPEKIGVLGFSAGGHLAAMISNRFEDGDQSSDDPLYHYSSRPDFQILCYPVLSMGAYTHEGSKHNLIGPDAADFLIDHYSAEKLVTANTPPAFIWSTADDASVSVFNSLQYVQALQQYHINYDLHIYQEGRHGLGLADEHPHAYMWKDVCLNWLNQYIRAK</sequence>
<keyword evidence="1 3" id="KW-0378">Hydrolase</keyword>
<dbReference type="PANTHER" id="PTHR48081:SF6">
    <property type="entry name" value="PEPTIDASE S9 PROLYL OLIGOPEPTIDASE CATALYTIC DOMAIN-CONTAINING PROTEIN"/>
    <property type="match status" value="1"/>
</dbReference>
<dbReference type="SUPFAM" id="SSF53474">
    <property type="entry name" value="alpha/beta-Hydrolases"/>
    <property type="match status" value="1"/>
</dbReference>
<dbReference type="InterPro" id="IPR049492">
    <property type="entry name" value="BD-FAE-like_dom"/>
</dbReference>